<accession>A0ABT1MEQ8</accession>
<comment type="caution">
    <text evidence="1">The sequence shown here is derived from an EMBL/GenBank/DDBJ whole genome shotgun (WGS) entry which is preliminary data.</text>
</comment>
<dbReference type="EMBL" id="JANDHW010000001">
    <property type="protein sequence ID" value="MCP9610539.1"/>
    <property type="molecule type" value="Genomic_DNA"/>
</dbReference>
<dbReference type="Pfam" id="PF14127">
    <property type="entry name" value="DUF4294"/>
    <property type="match status" value="1"/>
</dbReference>
<name>A0ABT1MEQ8_9BACT</name>
<sequence>MKKYIFIIYSLFLFCILYSQESKAQYGFGAYSRSYHLIQGNGDTIWVIDMKPIYCFPPMKFKNKKEEEYYWRTVRDVKKTLPYAKLVHAALIETYEYIQTLPTQKEREAHLKKMEKDLFKQYKPVLKQMSYRQGKLLIKLIDRECNQSSYDLIKAFLGGFRAGFWQTFGAVFGVSLKSEWEPENKDAMLERICILVESGQL</sequence>
<keyword evidence="2" id="KW-1185">Reference proteome</keyword>
<reference evidence="1 2" key="1">
    <citation type="submission" date="2022-07" db="EMBL/GenBank/DDBJ databases">
        <title>Fecal culturing of patients with breast cancer.</title>
        <authorList>
            <person name="Teng N.M.Y."/>
            <person name="Kiu R."/>
            <person name="Evans R."/>
            <person name="Baker D.J."/>
            <person name="Zenner C."/>
            <person name="Robinson S.D."/>
            <person name="Hall L.J."/>
        </authorList>
    </citation>
    <scope>NUCLEOTIDE SEQUENCE [LARGE SCALE GENOMIC DNA]</scope>
    <source>
        <strain evidence="1 2">LH1063</strain>
    </source>
</reference>
<organism evidence="1 2">
    <name type="scientific">Coprobacter tertius</name>
    <dbReference type="NCBI Taxonomy" id="2944915"/>
    <lineage>
        <taxon>Bacteria</taxon>
        <taxon>Pseudomonadati</taxon>
        <taxon>Bacteroidota</taxon>
        <taxon>Bacteroidia</taxon>
        <taxon>Bacteroidales</taxon>
        <taxon>Barnesiellaceae</taxon>
        <taxon>Coprobacter</taxon>
    </lineage>
</organism>
<dbReference type="RefSeq" id="WP_255025047.1">
    <property type="nucleotide sequence ID" value="NZ_JANDHW010000001.1"/>
</dbReference>
<dbReference type="Proteomes" id="UP001205603">
    <property type="component" value="Unassembled WGS sequence"/>
</dbReference>
<dbReference type="InterPro" id="IPR025636">
    <property type="entry name" value="DUF4294"/>
</dbReference>
<evidence type="ECO:0000313" key="2">
    <source>
        <dbReference type="Proteomes" id="UP001205603"/>
    </source>
</evidence>
<proteinExistence type="predicted"/>
<evidence type="ECO:0000313" key="1">
    <source>
        <dbReference type="EMBL" id="MCP9610539.1"/>
    </source>
</evidence>
<gene>
    <name evidence="1" type="ORF">NMU02_00330</name>
</gene>
<protein>
    <submittedName>
        <fullName evidence="1">DUF4294 domain-containing protein</fullName>
    </submittedName>
</protein>